<evidence type="ECO:0000313" key="2">
    <source>
        <dbReference type="EMBL" id="KAE8733186.1"/>
    </source>
</evidence>
<proteinExistence type="predicted"/>
<dbReference type="GO" id="GO:0003723">
    <property type="term" value="F:RNA binding"/>
    <property type="evidence" value="ECO:0007669"/>
    <property type="project" value="InterPro"/>
</dbReference>
<sequence length="95" mass="10696">MIQIIQLPFERGFQPIWSVHVKIPQNKRCGFVQFADRTCVEEAQRILNGTQLGGQSIRLSWGHSTSNKQAQPDPNQWNGGYYGYGKGFAAAPQDM</sequence>
<keyword evidence="3" id="KW-1185">Reference proteome</keyword>
<gene>
    <name evidence="2" type="ORF">F3Y22_tig00001478pilonHSYRG00323</name>
</gene>
<dbReference type="EMBL" id="VEPZ02000123">
    <property type="protein sequence ID" value="KAE8733186.1"/>
    <property type="molecule type" value="Genomic_DNA"/>
</dbReference>
<evidence type="ECO:0000313" key="3">
    <source>
        <dbReference type="Proteomes" id="UP000436088"/>
    </source>
</evidence>
<dbReference type="SUPFAM" id="SSF54928">
    <property type="entry name" value="RNA-binding domain, RBD"/>
    <property type="match status" value="1"/>
</dbReference>
<protein>
    <recommendedName>
        <fullName evidence="1">RRM domain-containing protein</fullName>
    </recommendedName>
</protein>
<reference evidence="2" key="1">
    <citation type="submission" date="2019-09" db="EMBL/GenBank/DDBJ databases">
        <title>Draft genome information of white flower Hibiscus syriacus.</title>
        <authorList>
            <person name="Kim Y.-M."/>
        </authorList>
    </citation>
    <scope>NUCLEOTIDE SEQUENCE [LARGE SCALE GENOMIC DNA]</scope>
    <source>
        <strain evidence="2">YM2019G1</strain>
    </source>
</reference>
<dbReference type="Pfam" id="PF00076">
    <property type="entry name" value="RRM_1"/>
    <property type="match status" value="1"/>
</dbReference>
<dbReference type="AlphaFoldDB" id="A0A6A3CVP6"/>
<dbReference type="InterPro" id="IPR000504">
    <property type="entry name" value="RRM_dom"/>
</dbReference>
<dbReference type="Gene3D" id="3.30.70.330">
    <property type="match status" value="1"/>
</dbReference>
<evidence type="ECO:0000259" key="1">
    <source>
        <dbReference type="Pfam" id="PF00076"/>
    </source>
</evidence>
<accession>A0A6A3CVP6</accession>
<feature type="domain" description="RRM" evidence="1">
    <location>
        <begin position="20"/>
        <end position="58"/>
    </location>
</feature>
<organism evidence="2 3">
    <name type="scientific">Hibiscus syriacus</name>
    <name type="common">Rose of Sharon</name>
    <dbReference type="NCBI Taxonomy" id="106335"/>
    <lineage>
        <taxon>Eukaryota</taxon>
        <taxon>Viridiplantae</taxon>
        <taxon>Streptophyta</taxon>
        <taxon>Embryophyta</taxon>
        <taxon>Tracheophyta</taxon>
        <taxon>Spermatophyta</taxon>
        <taxon>Magnoliopsida</taxon>
        <taxon>eudicotyledons</taxon>
        <taxon>Gunneridae</taxon>
        <taxon>Pentapetalae</taxon>
        <taxon>rosids</taxon>
        <taxon>malvids</taxon>
        <taxon>Malvales</taxon>
        <taxon>Malvaceae</taxon>
        <taxon>Malvoideae</taxon>
        <taxon>Hibiscus</taxon>
    </lineage>
</organism>
<dbReference type="InterPro" id="IPR012677">
    <property type="entry name" value="Nucleotide-bd_a/b_plait_sf"/>
</dbReference>
<comment type="caution">
    <text evidence="2">The sequence shown here is derived from an EMBL/GenBank/DDBJ whole genome shotgun (WGS) entry which is preliminary data.</text>
</comment>
<name>A0A6A3CVP6_HIBSY</name>
<dbReference type="InterPro" id="IPR035979">
    <property type="entry name" value="RBD_domain_sf"/>
</dbReference>
<dbReference type="Proteomes" id="UP000436088">
    <property type="component" value="Unassembled WGS sequence"/>
</dbReference>